<dbReference type="SUPFAM" id="SSF50346">
    <property type="entry name" value="PRC-barrel domain"/>
    <property type="match status" value="1"/>
</dbReference>
<evidence type="ECO:0000256" key="1">
    <source>
        <dbReference type="SAM" id="MobiDB-lite"/>
    </source>
</evidence>
<dbReference type="RefSeq" id="WP_266067840.1">
    <property type="nucleotide sequence ID" value="NZ_JAPJDA010000001.1"/>
</dbReference>
<keyword evidence="3" id="KW-1185">Reference proteome</keyword>
<evidence type="ECO:0000313" key="3">
    <source>
        <dbReference type="Proteomes" id="UP001148482"/>
    </source>
</evidence>
<gene>
    <name evidence="2" type="ORF">OQ279_00765</name>
</gene>
<feature type="region of interest" description="Disordered" evidence="1">
    <location>
        <begin position="151"/>
        <end position="246"/>
    </location>
</feature>
<proteinExistence type="predicted"/>
<dbReference type="AlphaFoldDB" id="A0A9X3CTW0"/>
<organism evidence="2 3">
    <name type="scientific">Salinimicrobium profundisediminis</name>
    <dbReference type="NCBI Taxonomy" id="2994553"/>
    <lineage>
        <taxon>Bacteria</taxon>
        <taxon>Pseudomonadati</taxon>
        <taxon>Bacteroidota</taxon>
        <taxon>Flavobacteriia</taxon>
        <taxon>Flavobacteriales</taxon>
        <taxon>Flavobacteriaceae</taxon>
        <taxon>Salinimicrobium</taxon>
    </lineage>
</organism>
<feature type="compositionally biased region" description="Basic and acidic residues" evidence="1">
    <location>
        <begin position="198"/>
        <end position="209"/>
    </location>
</feature>
<reference evidence="2" key="1">
    <citation type="submission" date="2022-11" db="EMBL/GenBank/DDBJ databases">
        <title>Salinimicrobium profundisediminis sp. nov., isolated from deep-sea sediment of the Mariana Trench.</title>
        <authorList>
            <person name="Fu H."/>
        </authorList>
    </citation>
    <scope>NUCLEOTIDE SEQUENCE</scope>
    <source>
        <strain evidence="2">MT39</strain>
    </source>
</reference>
<accession>A0A9X3CTW0</accession>
<dbReference type="InterPro" id="IPR014747">
    <property type="entry name" value="Bac_photo_RC_H_C"/>
</dbReference>
<dbReference type="Gene3D" id="3.90.50.10">
    <property type="entry name" value="Photosynthetic Reaction Center, subunit H, domain 2"/>
    <property type="match status" value="1"/>
</dbReference>
<dbReference type="InterPro" id="IPR011033">
    <property type="entry name" value="PRC_barrel-like_sf"/>
</dbReference>
<feature type="compositionally biased region" description="Basic and acidic residues" evidence="1">
    <location>
        <begin position="151"/>
        <end position="188"/>
    </location>
</feature>
<dbReference type="EMBL" id="JAPJDA010000001">
    <property type="protein sequence ID" value="MCX2836667.1"/>
    <property type="molecule type" value="Genomic_DNA"/>
</dbReference>
<dbReference type="Proteomes" id="UP001148482">
    <property type="component" value="Unassembled WGS sequence"/>
</dbReference>
<name>A0A9X3CTW0_9FLAO</name>
<evidence type="ECO:0008006" key="4">
    <source>
        <dbReference type="Google" id="ProtNLM"/>
    </source>
</evidence>
<dbReference type="GO" id="GO:0030077">
    <property type="term" value="C:plasma membrane light-harvesting complex"/>
    <property type="evidence" value="ECO:0007669"/>
    <property type="project" value="InterPro"/>
</dbReference>
<feature type="compositionally biased region" description="Basic and acidic residues" evidence="1">
    <location>
        <begin position="233"/>
        <end position="246"/>
    </location>
</feature>
<sequence length="246" mass="28816">MTDRKENKKHLYYLNELSDFKVDSDDPDVRGWPVKDVDNRVVGKVDNLLVSKEKRRVVYLDVEVDKTIIEANHDPYGKPASGNVHEFINKEGENHLILPIGLARLNVDDKFVYTDKIDHRTFAETKRYEKGYDIDRDYEIVVLESYNRDDNYDRDNDRTVDRNNDLDEERRRMREGDRDKDHHGEGKIAGRSGSIADSDSRSVDRDRDALTGNESGKYSDRRSSGTIPEDDSFYDRGEFDRTKYRR</sequence>
<protein>
    <recommendedName>
        <fullName evidence="4">Photosystem reaction center subunit H</fullName>
    </recommendedName>
</protein>
<dbReference type="GO" id="GO:0019684">
    <property type="term" value="P:photosynthesis, light reaction"/>
    <property type="evidence" value="ECO:0007669"/>
    <property type="project" value="InterPro"/>
</dbReference>
<evidence type="ECO:0000313" key="2">
    <source>
        <dbReference type="EMBL" id="MCX2836667.1"/>
    </source>
</evidence>
<comment type="caution">
    <text evidence="2">The sequence shown here is derived from an EMBL/GenBank/DDBJ whole genome shotgun (WGS) entry which is preliminary data.</text>
</comment>